<dbReference type="Proteomes" id="UP000050975">
    <property type="component" value="Unassembled WGS sequence"/>
</dbReference>
<gene>
    <name evidence="7" type="ORF">AMJ74_03430</name>
</gene>
<evidence type="ECO:0000313" key="8">
    <source>
        <dbReference type="Proteomes" id="UP000050975"/>
    </source>
</evidence>
<comment type="function">
    <text evidence="5">The purine nucleoside phosphorylases catalyze the phosphorolytic breakdown of the N-glycosidic bond in the beta-(deoxy)ribonucleoside molecules, with the formation of the corresponding free purine bases and pentose-1-phosphate.</text>
</comment>
<dbReference type="InterPro" id="IPR011268">
    <property type="entry name" value="Purine_phosphorylase"/>
</dbReference>
<evidence type="ECO:0000256" key="4">
    <source>
        <dbReference type="ARBA" id="ARBA00022679"/>
    </source>
</evidence>
<dbReference type="GO" id="GO:0009116">
    <property type="term" value="P:nucleoside metabolic process"/>
    <property type="evidence" value="ECO:0007669"/>
    <property type="project" value="InterPro"/>
</dbReference>
<proteinExistence type="inferred from homology"/>
<dbReference type="EMBL" id="LJVE01000051">
    <property type="protein sequence ID" value="KPL14385.1"/>
    <property type="molecule type" value="Genomic_DNA"/>
</dbReference>
<dbReference type="PANTHER" id="PTHR11904:SF9">
    <property type="entry name" value="PURINE NUCLEOSIDE PHOSPHORYLASE-RELATED"/>
    <property type="match status" value="1"/>
</dbReference>
<dbReference type="PANTHER" id="PTHR11904">
    <property type="entry name" value="METHYLTHIOADENOSINE/PURINE NUCLEOSIDE PHOSPHORYLASE"/>
    <property type="match status" value="1"/>
</dbReference>
<dbReference type="NCBIfam" id="TIGR01700">
    <property type="entry name" value="PNPH"/>
    <property type="match status" value="1"/>
</dbReference>
<evidence type="ECO:0000256" key="3">
    <source>
        <dbReference type="ARBA" id="ARBA00022676"/>
    </source>
</evidence>
<comment type="similarity">
    <text evidence="2 5">Belongs to the PNP/MTAP phosphorylase family.</text>
</comment>
<dbReference type="Pfam" id="PF01048">
    <property type="entry name" value="PNP_UDP_1"/>
    <property type="match status" value="1"/>
</dbReference>
<dbReference type="SUPFAM" id="SSF53167">
    <property type="entry name" value="Purine and uridine phosphorylases"/>
    <property type="match status" value="1"/>
</dbReference>
<accession>A0A0S8JX16</accession>
<dbReference type="GO" id="GO:0004731">
    <property type="term" value="F:purine-nucleoside phosphorylase activity"/>
    <property type="evidence" value="ECO:0007669"/>
    <property type="project" value="UniProtKB-EC"/>
</dbReference>
<dbReference type="Gene3D" id="3.40.50.1580">
    <property type="entry name" value="Nucleoside phosphorylase domain"/>
    <property type="match status" value="1"/>
</dbReference>
<dbReference type="NCBIfam" id="TIGR01697">
    <property type="entry name" value="PNPH-PUNA-XAPA"/>
    <property type="match status" value="1"/>
</dbReference>
<sequence length="282" mass="31193">MLSTPARTTGKEVRKKAHQAVKYIQERSKTKPKIGIILGTGLGRLTKNIIVEKALDYDRIPHFPAATVEFHKGRLILGSLKRKPIIAMQGRFHYYEGYSAKEIVLPVLVMKMLGVKTLIVSNACGGLNPDFSTGELMLIKDHINLIPDNPLRGQNDAKLGPRFPDLYDCYNSKLIRLAERVAREQKLLLRKGVYAAVPGPNLETNAEYRYLRTIGADAVGMSTVPEVLMARYLKIRVLGISVITDMGIADSVKPVSLVKILKAAAKAEPTLTRIIQGIVARL</sequence>
<reference evidence="7 8" key="1">
    <citation type="journal article" date="2015" name="Microbiome">
        <title>Genomic resolution of linkages in carbon, nitrogen, and sulfur cycling among widespread estuary sediment bacteria.</title>
        <authorList>
            <person name="Baker B.J."/>
            <person name="Lazar C.S."/>
            <person name="Teske A.P."/>
            <person name="Dick G.J."/>
        </authorList>
    </citation>
    <scope>NUCLEOTIDE SEQUENCE [LARGE SCALE GENOMIC DNA]</scope>
    <source>
        <strain evidence="7">SM1_77</strain>
    </source>
</reference>
<dbReference type="NCBIfam" id="NF006054">
    <property type="entry name" value="PRK08202.1"/>
    <property type="match status" value="1"/>
</dbReference>
<name>A0A0S8JX16_UNCW3</name>
<dbReference type="PATRIC" id="fig|1703778.3.peg.357"/>
<dbReference type="EC" id="2.4.2.1" evidence="5"/>
<dbReference type="PIRSF" id="PIRSF000477">
    <property type="entry name" value="PurNPase"/>
    <property type="match status" value="1"/>
</dbReference>
<dbReference type="CDD" id="cd09009">
    <property type="entry name" value="PNP-EcPNPII_like"/>
    <property type="match status" value="1"/>
</dbReference>
<dbReference type="AlphaFoldDB" id="A0A0S8JX16"/>
<evidence type="ECO:0000313" key="7">
    <source>
        <dbReference type="EMBL" id="KPL14385.1"/>
    </source>
</evidence>
<evidence type="ECO:0000256" key="1">
    <source>
        <dbReference type="ARBA" id="ARBA00005058"/>
    </source>
</evidence>
<dbReference type="InterPro" id="IPR011270">
    <property type="entry name" value="Pur_Nuc_Pase_Ino/Guo-sp"/>
</dbReference>
<evidence type="ECO:0000256" key="2">
    <source>
        <dbReference type="ARBA" id="ARBA00006751"/>
    </source>
</evidence>
<comment type="pathway">
    <text evidence="1 5">Purine metabolism; purine nucleoside salvage.</text>
</comment>
<protein>
    <recommendedName>
        <fullName evidence="5">Purine nucleoside phosphorylase</fullName>
        <ecNumber evidence="5">2.4.2.1</ecNumber>
    </recommendedName>
    <alternativeName>
        <fullName evidence="5">Inosine-guanosine phosphorylase</fullName>
    </alternativeName>
</protein>
<dbReference type="InterPro" id="IPR035994">
    <property type="entry name" value="Nucleoside_phosphorylase_sf"/>
</dbReference>
<dbReference type="InterPro" id="IPR000845">
    <property type="entry name" value="Nucleoside_phosphorylase_d"/>
</dbReference>
<organism evidence="7 8">
    <name type="scientific">candidate division WOR_3 bacterium SM1_77</name>
    <dbReference type="NCBI Taxonomy" id="1703778"/>
    <lineage>
        <taxon>Bacteria</taxon>
        <taxon>Bacteria division WOR-3</taxon>
    </lineage>
</organism>
<keyword evidence="4 5" id="KW-0808">Transferase</keyword>
<keyword evidence="3 5" id="KW-0328">Glycosyltransferase</keyword>
<evidence type="ECO:0000256" key="5">
    <source>
        <dbReference type="PIRNR" id="PIRNR000477"/>
    </source>
</evidence>
<dbReference type="GO" id="GO:0005737">
    <property type="term" value="C:cytoplasm"/>
    <property type="evidence" value="ECO:0007669"/>
    <property type="project" value="TreeGrafter"/>
</dbReference>
<evidence type="ECO:0000259" key="6">
    <source>
        <dbReference type="Pfam" id="PF01048"/>
    </source>
</evidence>
<comment type="caution">
    <text evidence="7">The sequence shown here is derived from an EMBL/GenBank/DDBJ whole genome shotgun (WGS) entry which is preliminary data.</text>
</comment>
<feature type="domain" description="Nucleoside phosphorylase" evidence="6">
    <location>
        <begin position="33"/>
        <end position="279"/>
    </location>
</feature>
<dbReference type="UniPathway" id="UPA00606"/>